<dbReference type="RefSeq" id="WP_015826445.1">
    <property type="nucleotide sequence ID" value="NC_012982.1"/>
</dbReference>
<dbReference type="Proteomes" id="UP000002745">
    <property type="component" value="Chromosome"/>
</dbReference>
<dbReference type="AlphaFoldDB" id="C6XNP2"/>
<sequence length="135" mass="15388">MSIWDILKFKSKKNEVIEEITEEEPADLRAGDREIMYRDSRVYYPSGGSEPCIINDVSETGLRISCQGAKNFPERIRIQYAGKRRQCDVIWRDGIVAGLAFVEGEGLREHAPIQDQDLQQDEVSVDTPFAEDPLK</sequence>
<gene>
    <name evidence="2" type="ordered locus">Hbal_0593</name>
</gene>
<evidence type="ECO:0000313" key="3">
    <source>
        <dbReference type="Proteomes" id="UP000002745"/>
    </source>
</evidence>
<evidence type="ECO:0008006" key="4">
    <source>
        <dbReference type="Google" id="ProtNLM"/>
    </source>
</evidence>
<name>C6XNP2_HIRBI</name>
<evidence type="ECO:0000313" key="2">
    <source>
        <dbReference type="EMBL" id="ACT58295.1"/>
    </source>
</evidence>
<proteinExistence type="predicted"/>
<dbReference type="STRING" id="582402.Hbal_0593"/>
<dbReference type="HOGENOM" id="CLU_1882902_0_0_5"/>
<dbReference type="KEGG" id="hba:Hbal_0593"/>
<reference evidence="3" key="1">
    <citation type="journal article" date="2011" name="J. Bacteriol.">
        <title>Genome sequences of eight morphologically diverse alphaproteobacteria.</title>
        <authorList>
            <consortium name="US DOE Joint Genome Institute"/>
            <person name="Brown P.J."/>
            <person name="Kysela D.T."/>
            <person name="Buechlein A."/>
            <person name="Hemmerich C."/>
            <person name="Brun Y.V."/>
        </authorList>
    </citation>
    <scope>NUCLEOTIDE SEQUENCE [LARGE SCALE GENOMIC DNA]</scope>
    <source>
        <strain evidence="3">ATCC 49814 / DSM 5838 / IFAM 1418</strain>
    </source>
</reference>
<accession>C6XNP2</accession>
<protein>
    <recommendedName>
        <fullName evidence="4">Type IV pilus assembly PilZ</fullName>
    </recommendedName>
</protein>
<organism evidence="2 3">
    <name type="scientific">Hirschia baltica (strain ATCC 49814 / DSM 5838 / IFAM 1418)</name>
    <dbReference type="NCBI Taxonomy" id="582402"/>
    <lineage>
        <taxon>Bacteria</taxon>
        <taxon>Pseudomonadati</taxon>
        <taxon>Pseudomonadota</taxon>
        <taxon>Alphaproteobacteria</taxon>
        <taxon>Hyphomonadales</taxon>
        <taxon>Hyphomonadaceae</taxon>
        <taxon>Hirschia</taxon>
    </lineage>
</organism>
<feature type="region of interest" description="Disordered" evidence="1">
    <location>
        <begin position="112"/>
        <end position="135"/>
    </location>
</feature>
<keyword evidence="3" id="KW-1185">Reference proteome</keyword>
<dbReference type="EMBL" id="CP001678">
    <property type="protein sequence ID" value="ACT58295.1"/>
    <property type="molecule type" value="Genomic_DNA"/>
</dbReference>
<evidence type="ECO:0000256" key="1">
    <source>
        <dbReference type="SAM" id="MobiDB-lite"/>
    </source>
</evidence>